<dbReference type="GO" id="GO:0006457">
    <property type="term" value="P:protein folding"/>
    <property type="evidence" value="ECO:0007669"/>
    <property type="project" value="InterPro"/>
</dbReference>
<dbReference type="SUPFAM" id="SSF51064">
    <property type="entry name" value="Head domain of nucleotide exchange factor GrpE"/>
    <property type="match status" value="1"/>
</dbReference>
<dbReference type="GO" id="GO:0042803">
    <property type="term" value="F:protein homodimerization activity"/>
    <property type="evidence" value="ECO:0007669"/>
    <property type="project" value="InterPro"/>
</dbReference>
<evidence type="ECO:0000256" key="6">
    <source>
        <dbReference type="ARBA" id="ARBA00023186"/>
    </source>
</evidence>
<evidence type="ECO:0000256" key="4">
    <source>
        <dbReference type="ARBA" id="ARBA00022490"/>
    </source>
</evidence>
<dbReference type="GO" id="GO:0000774">
    <property type="term" value="F:adenyl-nucleotide exchange factor activity"/>
    <property type="evidence" value="ECO:0007669"/>
    <property type="project" value="InterPro"/>
</dbReference>
<feature type="region of interest" description="Disordered" evidence="13">
    <location>
        <begin position="1"/>
        <end position="41"/>
    </location>
</feature>
<evidence type="ECO:0000256" key="11">
    <source>
        <dbReference type="RuleBase" id="RU000639"/>
    </source>
</evidence>
<evidence type="ECO:0000256" key="7">
    <source>
        <dbReference type="ARBA" id="ARBA00053401"/>
    </source>
</evidence>
<dbReference type="Gene3D" id="2.30.22.10">
    <property type="entry name" value="Head domain of nucleotide exchange factor GrpE"/>
    <property type="match status" value="1"/>
</dbReference>
<evidence type="ECO:0000256" key="13">
    <source>
        <dbReference type="SAM" id="MobiDB-lite"/>
    </source>
</evidence>
<dbReference type="KEGG" id="panc:E2636_06855"/>
<dbReference type="FunFam" id="2.30.22.10:FF:000001">
    <property type="entry name" value="Protein GrpE"/>
    <property type="match status" value="1"/>
</dbReference>
<dbReference type="Gene3D" id="3.90.20.20">
    <property type="match status" value="1"/>
</dbReference>
<comment type="function">
    <text evidence="7 10 11">Participates actively in the response to hyperosmotic and heat shock by preventing the aggregation of stress-denatured proteins, in association with DnaK and GrpE. It is the nucleotide exchange factor for DnaK and may function as a thermosensor. Unfolded proteins bind initially to DnaJ; upon interaction with the DnaJ-bound protein, DnaK hydrolyzes its bound ATP, resulting in the formation of a stable complex. GrpE releases ADP from DnaK; ATP binding to DnaK triggers the release of the substrate protein, thus completing the reaction cycle. Several rounds of ATP-dependent interactions between DnaJ, DnaK and GrpE are required for fully efficient folding.</text>
</comment>
<dbReference type="GO" id="GO:0005737">
    <property type="term" value="C:cytoplasm"/>
    <property type="evidence" value="ECO:0007669"/>
    <property type="project" value="UniProtKB-SubCell"/>
</dbReference>
<evidence type="ECO:0000256" key="5">
    <source>
        <dbReference type="ARBA" id="ARBA00023016"/>
    </source>
</evidence>
<accession>A0A4P6ZXK1</accession>
<dbReference type="GO" id="GO:0051087">
    <property type="term" value="F:protein-folding chaperone binding"/>
    <property type="evidence" value="ECO:0007669"/>
    <property type="project" value="InterPro"/>
</dbReference>
<evidence type="ECO:0000256" key="1">
    <source>
        <dbReference type="ARBA" id="ARBA00004496"/>
    </source>
</evidence>
<comment type="subcellular location">
    <subcellularLocation>
        <location evidence="1 10">Cytoplasm</location>
    </subcellularLocation>
</comment>
<sequence>MSQTEEKQTVKNAENQEPDSLIEEQNASELEPSIQEESIEEPNEFELLQQQLTEETNRHLRLRADYENFKRRTHLDREAADKYKAQSLLSNLLPVLDNFERAMQVESASEELKSLRKGLEMVFKTLLEATEKEGLQVIEAVGVSFDPNLHQAVMTETDDTTEVGTVLQELQKGYKYKDRVLRPSMVKVNE</sequence>
<dbReference type="AlphaFoldDB" id="A0A4P6ZXK1"/>
<dbReference type="InterPro" id="IPR000740">
    <property type="entry name" value="GrpE"/>
</dbReference>
<organism evidence="14 15">
    <name type="scientific">Paenisporosarcina antarctica</name>
    <dbReference type="NCBI Taxonomy" id="417367"/>
    <lineage>
        <taxon>Bacteria</taxon>
        <taxon>Bacillati</taxon>
        <taxon>Bacillota</taxon>
        <taxon>Bacilli</taxon>
        <taxon>Bacillales</taxon>
        <taxon>Caryophanaceae</taxon>
        <taxon>Paenisporosarcina</taxon>
    </lineage>
</organism>
<comment type="subunit">
    <text evidence="3 10">Homodimer.</text>
</comment>
<proteinExistence type="inferred from homology"/>
<evidence type="ECO:0000256" key="3">
    <source>
        <dbReference type="ARBA" id="ARBA00011738"/>
    </source>
</evidence>
<dbReference type="Proteomes" id="UP000294292">
    <property type="component" value="Chromosome"/>
</dbReference>
<dbReference type="GO" id="GO:0051082">
    <property type="term" value="F:unfolded protein binding"/>
    <property type="evidence" value="ECO:0007669"/>
    <property type="project" value="TreeGrafter"/>
</dbReference>
<dbReference type="Pfam" id="PF01025">
    <property type="entry name" value="GrpE"/>
    <property type="match status" value="1"/>
</dbReference>
<dbReference type="SUPFAM" id="SSF58014">
    <property type="entry name" value="Coiled-coil domain of nucleotide exchange factor GrpE"/>
    <property type="match status" value="1"/>
</dbReference>
<keyword evidence="4 10" id="KW-0963">Cytoplasm</keyword>
<evidence type="ECO:0000256" key="10">
    <source>
        <dbReference type="HAMAP-Rule" id="MF_01151"/>
    </source>
</evidence>
<dbReference type="HAMAP" id="MF_01151">
    <property type="entry name" value="GrpE"/>
    <property type="match status" value="1"/>
</dbReference>
<gene>
    <name evidence="10 14" type="primary">grpE</name>
    <name evidence="14" type="ORF">E2636_06855</name>
</gene>
<dbReference type="PANTHER" id="PTHR21237:SF23">
    <property type="entry name" value="GRPE PROTEIN HOMOLOG, MITOCHONDRIAL"/>
    <property type="match status" value="1"/>
</dbReference>
<dbReference type="PANTHER" id="PTHR21237">
    <property type="entry name" value="GRPE PROTEIN"/>
    <property type="match status" value="1"/>
</dbReference>
<dbReference type="InterPro" id="IPR013805">
    <property type="entry name" value="GrpE_CC"/>
</dbReference>
<protein>
    <recommendedName>
        <fullName evidence="8 10">Protein GrpE</fullName>
    </recommendedName>
    <alternativeName>
        <fullName evidence="9 10">HSP-70 cofactor</fullName>
    </alternativeName>
</protein>
<keyword evidence="6 10" id="KW-0143">Chaperone</keyword>
<evidence type="ECO:0000256" key="8">
    <source>
        <dbReference type="ARBA" id="ARBA00072274"/>
    </source>
</evidence>
<dbReference type="RefSeq" id="WP_134209533.1">
    <property type="nucleotide sequence ID" value="NZ_CP038015.1"/>
</dbReference>
<dbReference type="PROSITE" id="PS01071">
    <property type="entry name" value="GRPE"/>
    <property type="match status" value="1"/>
</dbReference>
<dbReference type="PRINTS" id="PR00773">
    <property type="entry name" value="GRPEPROTEIN"/>
</dbReference>
<dbReference type="EMBL" id="CP038015">
    <property type="protein sequence ID" value="QBP40858.1"/>
    <property type="molecule type" value="Genomic_DNA"/>
</dbReference>
<evidence type="ECO:0000256" key="12">
    <source>
        <dbReference type="RuleBase" id="RU004478"/>
    </source>
</evidence>
<comment type="similarity">
    <text evidence="2 10 12">Belongs to the GrpE family.</text>
</comment>
<reference evidence="14 15" key="1">
    <citation type="submission" date="2019-03" db="EMBL/GenBank/DDBJ databases">
        <title>Complete genome sequence of Paenisporosarcina antarctica CGMCC 1.6503T.</title>
        <authorList>
            <person name="Rong J.-C."/>
            <person name="Chi N.-Y."/>
            <person name="Zhang Q.-F."/>
        </authorList>
    </citation>
    <scope>NUCLEOTIDE SEQUENCE [LARGE SCALE GENOMIC DNA]</scope>
    <source>
        <strain evidence="14 15">CGMCC 1.6503</strain>
    </source>
</reference>
<name>A0A4P6ZXK1_9BACL</name>
<evidence type="ECO:0000313" key="15">
    <source>
        <dbReference type="Proteomes" id="UP000294292"/>
    </source>
</evidence>
<dbReference type="InterPro" id="IPR009012">
    <property type="entry name" value="GrpE_head"/>
</dbReference>
<dbReference type="CDD" id="cd00446">
    <property type="entry name" value="GrpE"/>
    <property type="match status" value="1"/>
</dbReference>
<evidence type="ECO:0000256" key="2">
    <source>
        <dbReference type="ARBA" id="ARBA00009054"/>
    </source>
</evidence>
<dbReference type="NCBIfam" id="NF010738">
    <property type="entry name" value="PRK14140.1"/>
    <property type="match status" value="1"/>
</dbReference>
<keyword evidence="15" id="KW-1185">Reference proteome</keyword>
<evidence type="ECO:0000313" key="14">
    <source>
        <dbReference type="EMBL" id="QBP40858.1"/>
    </source>
</evidence>
<dbReference type="OrthoDB" id="9812586at2"/>
<evidence type="ECO:0000256" key="9">
    <source>
        <dbReference type="ARBA" id="ARBA00076414"/>
    </source>
</evidence>
<keyword evidence="5 10" id="KW-0346">Stress response</keyword>